<name>A0A3Q9HRX1_9FIRM</name>
<comment type="catalytic activity">
    <reaction evidence="6">
        <text>a 2'-deoxyadenosine in DNA + S-adenosyl-L-methionine = an N(6)-methyl-2'-deoxyadenosine in DNA + S-adenosyl-L-homocysteine + H(+)</text>
        <dbReference type="Rhea" id="RHEA:15197"/>
        <dbReference type="Rhea" id="RHEA-COMP:12418"/>
        <dbReference type="Rhea" id="RHEA-COMP:12419"/>
        <dbReference type="ChEBI" id="CHEBI:15378"/>
        <dbReference type="ChEBI" id="CHEBI:57856"/>
        <dbReference type="ChEBI" id="CHEBI:59789"/>
        <dbReference type="ChEBI" id="CHEBI:90615"/>
        <dbReference type="ChEBI" id="CHEBI:90616"/>
        <dbReference type="EC" id="2.1.1.72"/>
    </reaction>
</comment>
<evidence type="ECO:0000256" key="4">
    <source>
        <dbReference type="ARBA" id="ARBA00022679"/>
    </source>
</evidence>
<comment type="similarity">
    <text evidence="1">Belongs to the N(4)/N(6)-methyltransferase family.</text>
</comment>
<keyword evidence="3" id="KW-0489">Methyltransferase</keyword>
<dbReference type="EMBL" id="CP016379">
    <property type="protein sequence ID" value="AZR74227.1"/>
    <property type="molecule type" value="Genomic_DNA"/>
</dbReference>
<evidence type="ECO:0000256" key="1">
    <source>
        <dbReference type="ARBA" id="ARBA00006594"/>
    </source>
</evidence>
<evidence type="ECO:0000259" key="7">
    <source>
        <dbReference type="Pfam" id="PF07669"/>
    </source>
</evidence>
<dbReference type="KEGG" id="aft:BBF96_12960"/>
<dbReference type="InterPro" id="IPR002052">
    <property type="entry name" value="DNA_methylase_N6_adenine_CS"/>
</dbReference>
<evidence type="ECO:0000313" key="9">
    <source>
        <dbReference type="EMBL" id="AZR74227.1"/>
    </source>
</evidence>
<dbReference type="Pfam" id="PF07669">
    <property type="entry name" value="Eco57I"/>
    <property type="match status" value="1"/>
</dbReference>
<dbReference type="CDD" id="cd02440">
    <property type="entry name" value="AdoMet_MTases"/>
    <property type="match status" value="1"/>
</dbReference>
<dbReference type="InterPro" id="IPR054520">
    <property type="entry name" value="M_Eco57I_C"/>
</dbReference>
<keyword evidence="4" id="KW-0808">Transferase</keyword>
<organism evidence="9 10">
    <name type="scientific">Anoxybacter fermentans</name>
    <dbReference type="NCBI Taxonomy" id="1323375"/>
    <lineage>
        <taxon>Bacteria</taxon>
        <taxon>Bacillati</taxon>
        <taxon>Bacillota</taxon>
        <taxon>Clostridia</taxon>
        <taxon>Halanaerobiales</taxon>
        <taxon>Anoxybacter</taxon>
    </lineage>
</organism>
<dbReference type="OrthoDB" id="9815272at2"/>
<feature type="domain" description="Type II methyltransferase M.Eco57I C-terminal" evidence="8">
    <location>
        <begin position="281"/>
        <end position="519"/>
    </location>
</feature>
<dbReference type="InterPro" id="IPR011639">
    <property type="entry name" value="MethylTrfase_TaqI-like_dom"/>
</dbReference>
<protein>
    <recommendedName>
        <fullName evidence="2">site-specific DNA-methyltransferase (adenine-specific)</fullName>
        <ecNumber evidence="2">2.1.1.72</ecNumber>
    </recommendedName>
</protein>
<evidence type="ECO:0000259" key="8">
    <source>
        <dbReference type="Pfam" id="PF22837"/>
    </source>
</evidence>
<dbReference type="GO" id="GO:0009007">
    <property type="term" value="F:site-specific DNA-methyltransferase (adenine-specific) activity"/>
    <property type="evidence" value="ECO:0007669"/>
    <property type="project" value="UniProtKB-EC"/>
</dbReference>
<dbReference type="REBASE" id="292408">
    <property type="entry name" value="M.Afe22613ORF12960P"/>
</dbReference>
<dbReference type="InterPro" id="IPR050953">
    <property type="entry name" value="N4_N6_ade-DNA_methylase"/>
</dbReference>
<dbReference type="GO" id="GO:0032259">
    <property type="term" value="P:methylation"/>
    <property type="evidence" value="ECO:0007669"/>
    <property type="project" value="UniProtKB-KW"/>
</dbReference>
<dbReference type="Pfam" id="PF22837">
    <property type="entry name" value="M_Eco57I_C"/>
    <property type="match status" value="1"/>
</dbReference>
<dbReference type="PRINTS" id="PR00507">
    <property type="entry name" value="N12N6MTFRASE"/>
</dbReference>
<dbReference type="SUPFAM" id="SSF53335">
    <property type="entry name" value="S-adenosyl-L-methionine-dependent methyltransferases"/>
    <property type="match status" value="1"/>
</dbReference>
<dbReference type="AlphaFoldDB" id="A0A3Q9HRX1"/>
<dbReference type="GO" id="GO:0003676">
    <property type="term" value="F:nucleic acid binding"/>
    <property type="evidence" value="ECO:0007669"/>
    <property type="project" value="InterPro"/>
</dbReference>
<dbReference type="Gene3D" id="3.40.50.150">
    <property type="entry name" value="Vaccinia Virus protein VP39"/>
    <property type="match status" value="1"/>
</dbReference>
<dbReference type="InterPro" id="IPR029063">
    <property type="entry name" value="SAM-dependent_MTases_sf"/>
</dbReference>
<dbReference type="PANTHER" id="PTHR33841">
    <property type="entry name" value="DNA METHYLTRANSFERASE YEEA-RELATED"/>
    <property type="match status" value="1"/>
</dbReference>
<dbReference type="EC" id="2.1.1.72" evidence="2"/>
<keyword evidence="5" id="KW-0949">S-adenosyl-L-methionine</keyword>
<dbReference type="PANTHER" id="PTHR33841:SF5">
    <property type="entry name" value="DNA METHYLASE (MODIFICATION METHYLASE) (METHYLTRANSFERASE)-RELATED"/>
    <property type="match status" value="1"/>
</dbReference>
<proteinExistence type="inferred from homology"/>
<evidence type="ECO:0000256" key="2">
    <source>
        <dbReference type="ARBA" id="ARBA00011900"/>
    </source>
</evidence>
<feature type="domain" description="Type II methyltransferase M.TaqI-like" evidence="7">
    <location>
        <begin position="98"/>
        <end position="207"/>
    </location>
</feature>
<accession>A0A3Q9HRX1</accession>
<dbReference type="RefSeq" id="WP_127017583.1">
    <property type="nucleotide sequence ID" value="NZ_CP016379.1"/>
</dbReference>
<dbReference type="GO" id="GO:0006304">
    <property type="term" value="P:DNA modification"/>
    <property type="evidence" value="ECO:0007669"/>
    <property type="project" value="InterPro"/>
</dbReference>
<sequence length="533" mass="62426">MKYTEPENKYVTSISPEHRKKFGQIFTPVQIAKFMVKWITDKFDQGQLLDPALGLGIFFRQLPDPQSYQLEGYEIDPKLARMAENLFSSLLLNLTCLKKDFLLTETNKQYDGIICNPPYIHFQDYKENLSLIDKFNQQYNLKLKGFSNIYALFLIKSLQLLKPNGRAAFIIPSEFLNADYGVSIKKFLLKNCSIRHLIIFDPSIQVFEGFLTTSAILLFDNEKKKHLNIFNVKNMADLKQIEKYLYCPHKSSNLDAKTYSLDQLKPEVKWKYYYRDLKINLQLEKCSNLVQFSKFARVKRGIATGANEFFTLSKADAILHRIDPNYLTPCLTRASQIKNNIFDERDLQNLISANKKVFLLTVNSKKIDENLKAYIKWGEKKGFHTRYLTRKRNPWFSMELSTPADLLVKTFSRKQVVFIQNNTRALNLTCFHSIYLNSLGQQYRNIIFLYLITDLAKEIFEGQKREYGSGLGKFEPNDIKQTKVLDFTTISLKDQAILNQLYQQYVKFHKSLKSNAEKILKEAESIFYQYWRK</sequence>
<evidence type="ECO:0000313" key="10">
    <source>
        <dbReference type="Proteomes" id="UP000267250"/>
    </source>
</evidence>
<dbReference type="PROSITE" id="PS00092">
    <property type="entry name" value="N6_MTASE"/>
    <property type="match status" value="1"/>
</dbReference>
<evidence type="ECO:0000256" key="3">
    <source>
        <dbReference type="ARBA" id="ARBA00022603"/>
    </source>
</evidence>
<evidence type="ECO:0000256" key="6">
    <source>
        <dbReference type="ARBA" id="ARBA00047942"/>
    </source>
</evidence>
<dbReference type="Proteomes" id="UP000267250">
    <property type="component" value="Chromosome"/>
</dbReference>
<keyword evidence="10" id="KW-1185">Reference proteome</keyword>
<reference evidence="9 10" key="1">
    <citation type="submission" date="2016-07" db="EMBL/GenBank/DDBJ databases">
        <title>Genome and transcriptome analysis of iron-reducing fermentative bacteria Anoxybacter fermentans.</title>
        <authorList>
            <person name="Zeng X."/>
            <person name="Shao Z."/>
        </authorList>
    </citation>
    <scope>NUCLEOTIDE SEQUENCE [LARGE SCALE GENOMIC DNA]</scope>
    <source>
        <strain evidence="9 10">DY22613</strain>
    </source>
</reference>
<evidence type="ECO:0000256" key="5">
    <source>
        <dbReference type="ARBA" id="ARBA00022691"/>
    </source>
</evidence>
<gene>
    <name evidence="9" type="ORF">BBF96_12960</name>
</gene>